<organism evidence="4 5">
    <name type="scientific">Plutella xylostella</name>
    <name type="common">Diamondback moth</name>
    <name type="synonym">Plutella maculipennis</name>
    <dbReference type="NCBI Taxonomy" id="51655"/>
    <lineage>
        <taxon>Eukaryota</taxon>
        <taxon>Metazoa</taxon>
        <taxon>Ecdysozoa</taxon>
        <taxon>Arthropoda</taxon>
        <taxon>Hexapoda</taxon>
        <taxon>Insecta</taxon>
        <taxon>Pterygota</taxon>
        <taxon>Neoptera</taxon>
        <taxon>Endopterygota</taxon>
        <taxon>Lepidoptera</taxon>
        <taxon>Glossata</taxon>
        <taxon>Ditrysia</taxon>
        <taxon>Yponomeutoidea</taxon>
        <taxon>Plutellidae</taxon>
        <taxon>Plutella</taxon>
    </lineage>
</organism>
<reference evidence="4 5" key="1">
    <citation type="submission" date="2021-06" db="EMBL/GenBank/DDBJ databases">
        <title>A haploid diamondback moth (Plutella xylostella L.) genome assembly resolves 31 chromosomes and identifies a diamide resistance mutation.</title>
        <authorList>
            <person name="Ward C.M."/>
            <person name="Perry K.D."/>
            <person name="Baker G."/>
            <person name="Powis K."/>
            <person name="Heckel D.G."/>
            <person name="Baxter S.W."/>
        </authorList>
    </citation>
    <scope>NUCLEOTIDE SEQUENCE [LARGE SCALE GENOMIC DNA]</scope>
    <source>
        <strain evidence="4 5">LV</strain>
        <tissue evidence="4">Single pupa</tissue>
    </source>
</reference>
<dbReference type="EMBL" id="JAHIBW010000002">
    <property type="protein sequence ID" value="KAG7312902.1"/>
    <property type="molecule type" value="Genomic_DNA"/>
</dbReference>
<protein>
    <submittedName>
        <fullName evidence="4">Nucleolar GTP-binding protein 1</fullName>
    </submittedName>
</protein>
<dbReference type="PANTHER" id="PTHR45759">
    <property type="entry name" value="NUCLEOLAR GTP-BINDING PROTEIN 1"/>
    <property type="match status" value="1"/>
</dbReference>
<evidence type="ECO:0000256" key="1">
    <source>
        <dbReference type="ARBA" id="ARBA00022741"/>
    </source>
</evidence>
<dbReference type="InterPro" id="IPR027417">
    <property type="entry name" value="P-loop_NTPase"/>
</dbReference>
<evidence type="ECO:0000256" key="2">
    <source>
        <dbReference type="ARBA" id="ARBA00023134"/>
    </source>
</evidence>
<dbReference type="Gene3D" id="3.40.50.300">
    <property type="entry name" value="P-loop containing nucleotide triphosphate hydrolases"/>
    <property type="match status" value="1"/>
</dbReference>
<dbReference type="Pfam" id="PF06858">
    <property type="entry name" value="NOG1"/>
    <property type="match status" value="1"/>
</dbReference>
<dbReference type="InterPro" id="IPR006073">
    <property type="entry name" value="GTP-bd"/>
</dbReference>
<dbReference type="NCBIfam" id="TIGR00231">
    <property type="entry name" value="small_GTP"/>
    <property type="match status" value="1"/>
</dbReference>
<dbReference type="InterPro" id="IPR005225">
    <property type="entry name" value="Small_GTP-bd"/>
</dbReference>
<feature type="domain" description="OBG-type G" evidence="3">
    <location>
        <begin position="169"/>
        <end position="337"/>
    </location>
</feature>
<dbReference type="InterPro" id="IPR041623">
    <property type="entry name" value="NOG1_N"/>
</dbReference>
<dbReference type="InterPro" id="IPR031167">
    <property type="entry name" value="G_OBG"/>
</dbReference>
<dbReference type="InterPro" id="IPR010674">
    <property type="entry name" value="NOG1_Rossman_fold_dom"/>
</dbReference>
<keyword evidence="2" id="KW-0342">GTP-binding</keyword>
<evidence type="ECO:0000259" key="3">
    <source>
        <dbReference type="PROSITE" id="PS51710"/>
    </source>
</evidence>
<dbReference type="PRINTS" id="PR00326">
    <property type="entry name" value="GTP1OBG"/>
</dbReference>
<dbReference type="CDD" id="cd01897">
    <property type="entry name" value="NOG"/>
    <property type="match status" value="1"/>
</dbReference>
<dbReference type="Pfam" id="PF17835">
    <property type="entry name" value="NOG1_N"/>
    <property type="match status" value="1"/>
</dbReference>
<name>A0ABQ7R6H4_PLUXY</name>
<keyword evidence="5" id="KW-1185">Reference proteome</keyword>
<dbReference type="Proteomes" id="UP000823941">
    <property type="component" value="Chromosome 2"/>
</dbReference>
<gene>
    <name evidence="4" type="ORF">JYU34_001299</name>
</gene>
<evidence type="ECO:0000313" key="4">
    <source>
        <dbReference type="EMBL" id="KAG7312902.1"/>
    </source>
</evidence>
<evidence type="ECO:0000313" key="5">
    <source>
        <dbReference type="Proteomes" id="UP000823941"/>
    </source>
</evidence>
<dbReference type="PROSITE" id="PS51710">
    <property type="entry name" value="G_OBG"/>
    <property type="match status" value="1"/>
</dbReference>
<sequence length="357" mass="41348">MSLYNFKKIAVVPTAKDFIDIMLSKTQRKTPTVVHKHYKISRIRGFYIRKVKFTQQNFHDRLSRIIQEFPKLDDVHPFYADLMNVLYDKDHYKLGLGQLNTARHLIDNVSKDYVRLLKYGDSLYRCKQLKRAALGRMATIMKRQAANLAYLEQVRQHLARLPSIDPYTRTLIICGFPNVGKSSFINKITRADVEVQPYAFTTKSLYVGHTDYKYLRWQVIDTPGILDHPLEERNVIEMQAVTALAHLRAAVLYVLDPSELCGHTLQEQISLFESIKPLFANKPLLLVLNKMDVVKPEDLPEEKRILLEQLEEKCRTGNVVKLVWLFYFITSCSRELRGNTAIKSSLCVNPGCQLNPY</sequence>
<keyword evidence="1" id="KW-0547">Nucleotide-binding</keyword>
<comment type="caution">
    <text evidence="4">The sequence shown here is derived from an EMBL/GenBank/DDBJ whole genome shotgun (WGS) entry which is preliminary data.</text>
</comment>
<accession>A0ABQ7R6H4</accession>
<dbReference type="Gene3D" id="1.20.120.1190">
    <property type="match status" value="1"/>
</dbReference>
<proteinExistence type="predicted"/>
<dbReference type="SUPFAM" id="SSF52540">
    <property type="entry name" value="P-loop containing nucleoside triphosphate hydrolases"/>
    <property type="match status" value="1"/>
</dbReference>